<dbReference type="PANTHER" id="PTHR30267:SF2">
    <property type="entry name" value="PROTEIN PRKA"/>
    <property type="match status" value="1"/>
</dbReference>
<sequence length="631" mass="72694">MDILNKVRNYREEENQLKWEGTFEEFLAIVKERPEVAQTAHARVYSMIKNAGLTEQDNKKLYTFFGNEIFGLEESLERLVEEYFHPAARRLDVRKRILLLMGPVSGGKSTIVTLLKRGFEQYSRTDEGAVYAIKGCPMHEDPLHLIPQHLREDFFAEYGIRIEGSLSPLNSMRLEKEYGGRVEDVIVERIFFSEDKRVGIGTFTPSDPKSQDIADLTGSIDFSTIAEYGSESDPRAYRFDGELNKANRGMMEFQEMLKLDEKFLWHLLSLTQEGNFKAGRFALISADELIVAHTNETEYRSFIANKKNEALHSRIIVMPIPYNLKVSQEERIYEKMIRESDMTHVHIAPHALRAAAFFSVLTRLEIPKKSGIDLVKKMRLYDGENVEGFNDIDVEELKKESQNEGMNGIDPRYVINRISSAIIRKEVPSINALDVLRSLKEGLDQHASISDEDKEKYMNYIAIARKEYDEIAKKEVQKAFVYSYEESAITLMNNYLDNVEAFCNKNKMRDPLTGEEMNPDEKLMRSIEEQIGISENAKKAFREEILIRLSAYARKGKRFEYNSHERLREAIQKKLFADLKDVVKITTSAKTPDEAHLKKVNEVVARLIDEHGYNSTSANELLKYVGSLLNR</sequence>
<evidence type="ECO:0000259" key="1">
    <source>
        <dbReference type="SMART" id="SM00763"/>
    </source>
</evidence>
<dbReference type="SUPFAM" id="SSF52540">
    <property type="entry name" value="P-loop containing nucleoside triphosphate hydrolases"/>
    <property type="match status" value="1"/>
</dbReference>
<dbReference type="InterPro" id="IPR013153">
    <property type="entry name" value="Prk_AAA"/>
</dbReference>
<proteinExistence type="predicted"/>
<evidence type="ECO:0000313" key="2">
    <source>
        <dbReference type="EMBL" id="MCZ8533885.1"/>
    </source>
</evidence>
<dbReference type="RefSeq" id="WP_269922150.1">
    <property type="nucleotide sequence ID" value="NZ_JAMKBI010000007.1"/>
</dbReference>
<dbReference type="InterPro" id="IPR016230">
    <property type="entry name" value="PrkA/YeaG"/>
</dbReference>
<dbReference type="PANTHER" id="PTHR30267">
    <property type="entry name" value="PROTEIN KINASE PRKA"/>
    <property type="match status" value="1"/>
</dbReference>
<dbReference type="InterPro" id="IPR010650">
    <property type="entry name" value="PrkA_C"/>
</dbReference>
<dbReference type="EMBL" id="JAMKBI010000007">
    <property type="protein sequence ID" value="MCZ8533885.1"/>
    <property type="molecule type" value="Genomic_DNA"/>
</dbReference>
<keyword evidence="2" id="KW-0808">Transferase</keyword>
<dbReference type="Gene3D" id="3.40.50.300">
    <property type="entry name" value="P-loop containing nucleotide triphosphate hydrolases"/>
    <property type="match status" value="1"/>
</dbReference>
<organism evidence="2 3">
    <name type="scientific">Psychrobacillus psychrodurans</name>
    <dbReference type="NCBI Taxonomy" id="126157"/>
    <lineage>
        <taxon>Bacteria</taxon>
        <taxon>Bacillati</taxon>
        <taxon>Bacillota</taxon>
        <taxon>Bacilli</taxon>
        <taxon>Bacillales</taxon>
        <taxon>Bacillaceae</taxon>
        <taxon>Psychrobacillus</taxon>
    </lineage>
</organism>
<dbReference type="GO" id="GO:0004672">
    <property type="term" value="F:protein kinase activity"/>
    <property type="evidence" value="ECO:0007669"/>
    <property type="project" value="InterPro"/>
</dbReference>
<dbReference type="SMART" id="SM00763">
    <property type="entry name" value="AAA_PrkA"/>
    <property type="match status" value="1"/>
</dbReference>
<evidence type="ECO:0000313" key="3">
    <source>
        <dbReference type="Proteomes" id="UP001152172"/>
    </source>
</evidence>
<dbReference type="Pfam" id="PF08298">
    <property type="entry name" value="AAA_PrkA"/>
    <property type="match status" value="1"/>
</dbReference>
<dbReference type="InterPro" id="IPR027417">
    <property type="entry name" value="P-loop_NTPase"/>
</dbReference>
<dbReference type="AlphaFoldDB" id="A0A9X3L9J0"/>
<gene>
    <name evidence="2" type="ORF">M9R61_11240</name>
</gene>
<feature type="domain" description="PrkA AAA" evidence="1">
    <location>
        <begin position="21"/>
        <end position="371"/>
    </location>
</feature>
<reference evidence="2" key="1">
    <citation type="submission" date="2022-05" db="EMBL/GenBank/DDBJ databases">
        <authorList>
            <person name="Colautti A."/>
            <person name="Iacumin L."/>
        </authorList>
    </citation>
    <scope>NUCLEOTIDE SEQUENCE</scope>
    <source>
        <strain evidence="2">DSM 30747</strain>
    </source>
</reference>
<dbReference type="PIRSF" id="PIRSF000549">
    <property type="entry name" value="Ser_prot_kin"/>
    <property type="match status" value="1"/>
</dbReference>
<dbReference type="Pfam" id="PF06798">
    <property type="entry name" value="PrkA"/>
    <property type="match status" value="1"/>
</dbReference>
<dbReference type="Proteomes" id="UP001152172">
    <property type="component" value="Unassembled WGS sequence"/>
</dbReference>
<keyword evidence="2" id="KW-0418">Kinase</keyword>
<name>A0A9X3L9J0_9BACI</name>
<comment type="caution">
    <text evidence="2">The sequence shown here is derived from an EMBL/GenBank/DDBJ whole genome shotgun (WGS) entry which is preliminary data.</text>
</comment>
<protein>
    <submittedName>
        <fullName evidence="2">PrkA family serine protein kinase</fullName>
    </submittedName>
</protein>
<keyword evidence="3" id="KW-1185">Reference proteome</keyword>
<accession>A0A9X3L9J0</accession>